<name>A0ABU6V0S1_9FABA</name>
<keyword evidence="3" id="KW-1185">Reference proteome</keyword>
<sequence>MAEDELPAFDGNGSGYGWSISAWQFWNSRGTPEAQRLADISRAFSEVCWKEVENWKIEWVEIRAKLLQQPGTTKLQQPEQLFAATSVEIQEKKEIEENANPISTHPFIIDPNSQAEAEAEA</sequence>
<reference evidence="2 3" key="1">
    <citation type="journal article" date="2023" name="Plants (Basel)">
        <title>Bridging the Gap: Combining Genomics and Transcriptomics Approaches to Understand Stylosanthes scabra, an Orphan Legume from the Brazilian Caatinga.</title>
        <authorList>
            <person name="Ferreira-Neto J.R.C."/>
            <person name="da Silva M.D."/>
            <person name="Binneck E."/>
            <person name="de Melo N.F."/>
            <person name="da Silva R.H."/>
            <person name="de Melo A.L.T.M."/>
            <person name="Pandolfi V."/>
            <person name="Bustamante F.O."/>
            <person name="Brasileiro-Vidal A.C."/>
            <person name="Benko-Iseppon A.M."/>
        </authorList>
    </citation>
    <scope>NUCLEOTIDE SEQUENCE [LARGE SCALE GENOMIC DNA]</scope>
    <source>
        <tissue evidence="2">Leaves</tissue>
    </source>
</reference>
<evidence type="ECO:0000256" key="1">
    <source>
        <dbReference type="SAM" id="MobiDB-lite"/>
    </source>
</evidence>
<evidence type="ECO:0000313" key="2">
    <source>
        <dbReference type="EMBL" id="MED6167197.1"/>
    </source>
</evidence>
<comment type="caution">
    <text evidence="2">The sequence shown here is derived from an EMBL/GenBank/DDBJ whole genome shotgun (WGS) entry which is preliminary data.</text>
</comment>
<organism evidence="2 3">
    <name type="scientific">Stylosanthes scabra</name>
    <dbReference type="NCBI Taxonomy" id="79078"/>
    <lineage>
        <taxon>Eukaryota</taxon>
        <taxon>Viridiplantae</taxon>
        <taxon>Streptophyta</taxon>
        <taxon>Embryophyta</taxon>
        <taxon>Tracheophyta</taxon>
        <taxon>Spermatophyta</taxon>
        <taxon>Magnoliopsida</taxon>
        <taxon>eudicotyledons</taxon>
        <taxon>Gunneridae</taxon>
        <taxon>Pentapetalae</taxon>
        <taxon>rosids</taxon>
        <taxon>fabids</taxon>
        <taxon>Fabales</taxon>
        <taxon>Fabaceae</taxon>
        <taxon>Papilionoideae</taxon>
        <taxon>50 kb inversion clade</taxon>
        <taxon>dalbergioids sensu lato</taxon>
        <taxon>Dalbergieae</taxon>
        <taxon>Pterocarpus clade</taxon>
        <taxon>Stylosanthes</taxon>
    </lineage>
</organism>
<proteinExistence type="predicted"/>
<accession>A0ABU6V0S1</accession>
<dbReference type="EMBL" id="JASCZI010151036">
    <property type="protein sequence ID" value="MED6167197.1"/>
    <property type="molecule type" value="Genomic_DNA"/>
</dbReference>
<dbReference type="Proteomes" id="UP001341840">
    <property type="component" value="Unassembled WGS sequence"/>
</dbReference>
<evidence type="ECO:0000313" key="3">
    <source>
        <dbReference type="Proteomes" id="UP001341840"/>
    </source>
</evidence>
<gene>
    <name evidence="2" type="ORF">PIB30_000447</name>
</gene>
<feature type="region of interest" description="Disordered" evidence="1">
    <location>
        <begin position="97"/>
        <end position="121"/>
    </location>
</feature>
<protein>
    <submittedName>
        <fullName evidence="2">Uncharacterized protein</fullName>
    </submittedName>
</protein>